<evidence type="ECO:0000313" key="3">
    <source>
        <dbReference type="EMBL" id="SVC69013.1"/>
    </source>
</evidence>
<feature type="compositionally biased region" description="Acidic residues" evidence="1">
    <location>
        <begin position="331"/>
        <end position="344"/>
    </location>
</feature>
<organism evidence="3">
    <name type="scientific">marine metagenome</name>
    <dbReference type="NCBI Taxonomy" id="408172"/>
    <lineage>
        <taxon>unclassified sequences</taxon>
        <taxon>metagenomes</taxon>
        <taxon>ecological metagenomes</taxon>
    </lineage>
</organism>
<accession>A0A382P6J9</accession>
<name>A0A382P6J9_9ZZZZ</name>
<dbReference type="PANTHER" id="PTHR38731">
    <property type="entry name" value="LIPL45-RELATED LIPOPROTEIN-RELATED"/>
    <property type="match status" value="1"/>
</dbReference>
<protein>
    <recommendedName>
        <fullName evidence="2">FecR protein domain-containing protein</fullName>
    </recommendedName>
</protein>
<dbReference type="InterPro" id="IPR006860">
    <property type="entry name" value="FecR"/>
</dbReference>
<dbReference type="AlphaFoldDB" id="A0A382P6J9"/>
<feature type="non-terminal residue" evidence="3">
    <location>
        <position position="344"/>
    </location>
</feature>
<gene>
    <name evidence="3" type="ORF">METZ01_LOCUS321867</name>
</gene>
<evidence type="ECO:0000256" key="1">
    <source>
        <dbReference type="SAM" id="MobiDB-lite"/>
    </source>
</evidence>
<evidence type="ECO:0000259" key="2">
    <source>
        <dbReference type="Pfam" id="PF04773"/>
    </source>
</evidence>
<feature type="domain" description="FecR protein" evidence="2">
    <location>
        <begin position="165"/>
        <end position="262"/>
    </location>
</feature>
<feature type="region of interest" description="Disordered" evidence="1">
    <location>
        <begin position="318"/>
        <end position="344"/>
    </location>
</feature>
<sequence>MTIIDNIFGPAHGSGYTEASSVLRADASDSFLVIPNDDFVLEAGYERLGPDLLLSDKAVDSDRSVVVKDYFVQAQLPDLHTSDGTAVIEGRLASHLAGPSTPGHFGHIQLAQAQSDTGSIASRYSQAQGLSIGDVEKVEGRVFLTRLDGTNVQAEKGTKVFIGDIVETESGSSIGIVFSDETTFALGESGRMVIDDLVYDPAANTGKSAFNVVQGVFSFVSGQVAKTGDDAMTVKTPVITIGVRGTTVAGKAAAEGSANSVTLLPDADGGVGAIAVSNAAGTQVMSQAFQTTNVSSAFTAPPTPTVLPASQIQSLYGNISTVLPPKPEPKADDEDDDAASDEEG</sequence>
<reference evidence="3" key="1">
    <citation type="submission" date="2018-05" db="EMBL/GenBank/DDBJ databases">
        <authorList>
            <person name="Lanie J.A."/>
            <person name="Ng W.-L."/>
            <person name="Kazmierczak K.M."/>
            <person name="Andrzejewski T.M."/>
            <person name="Davidsen T.M."/>
            <person name="Wayne K.J."/>
            <person name="Tettelin H."/>
            <person name="Glass J.I."/>
            <person name="Rusch D."/>
            <person name="Podicherti R."/>
            <person name="Tsui H.-C.T."/>
            <person name="Winkler M.E."/>
        </authorList>
    </citation>
    <scope>NUCLEOTIDE SEQUENCE</scope>
</reference>
<dbReference type="Pfam" id="PF04773">
    <property type="entry name" value="FecR"/>
    <property type="match status" value="1"/>
</dbReference>
<dbReference type="EMBL" id="UINC01105228">
    <property type="protein sequence ID" value="SVC69013.1"/>
    <property type="molecule type" value="Genomic_DNA"/>
</dbReference>
<proteinExistence type="predicted"/>